<dbReference type="Proteomes" id="UP000299102">
    <property type="component" value="Unassembled WGS sequence"/>
</dbReference>
<evidence type="ECO:0000313" key="2">
    <source>
        <dbReference type="EMBL" id="GBP72918.1"/>
    </source>
</evidence>
<organism evidence="2 3">
    <name type="scientific">Eumeta variegata</name>
    <name type="common">Bagworm moth</name>
    <name type="synonym">Eumeta japonica</name>
    <dbReference type="NCBI Taxonomy" id="151549"/>
    <lineage>
        <taxon>Eukaryota</taxon>
        <taxon>Metazoa</taxon>
        <taxon>Ecdysozoa</taxon>
        <taxon>Arthropoda</taxon>
        <taxon>Hexapoda</taxon>
        <taxon>Insecta</taxon>
        <taxon>Pterygota</taxon>
        <taxon>Neoptera</taxon>
        <taxon>Endopterygota</taxon>
        <taxon>Lepidoptera</taxon>
        <taxon>Glossata</taxon>
        <taxon>Ditrysia</taxon>
        <taxon>Tineoidea</taxon>
        <taxon>Psychidae</taxon>
        <taxon>Oiketicinae</taxon>
        <taxon>Eumeta</taxon>
    </lineage>
</organism>
<dbReference type="AlphaFoldDB" id="A0A4C1YAB7"/>
<evidence type="ECO:0000313" key="3">
    <source>
        <dbReference type="Proteomes" id="UP000299102"/>
    </source>
</evidence>
<feature type="region of interest" description="Disordered" evidence="1">
    <location>
        <begin position="1"/>
        <end position="22"/>
    </location>
</feature>
<keyword evidence="3" id="KW-1185">Reference proteome</keyword>
<evidence type="ECO:0000256" key="1">
    <source>
        <dbReference type="SAM" id="MobiDB-lite"/>
    </source>
</evidence>
<protein>
    <submittedName>
        <fullName evidence="2">Uncharacterized protein</fullName>
    </submittedName>
</protein>
<comment type="caution">
    <text evidence="2">The sequence shown here is derived from an EMBL/GenBank/DDBJ whole genome shotgun (WGS) entry which is preliminary data.</text>
</comment>
<proteinExistence type="predicted"/>
<dbReference type="EMBL" id="BGZK01001161">
    <property type="protein sequence ID" value="GBP72918.1"/>
    <property type="molecule type" value="Genomic_DNA"/>
</dbReference>
<reference evidence="2 3" key="1">
    <citation type="journal article" date="2019" name="Commun. Biol.">
        <title>The bagworm genome reveals a unique fibroin gene that provides high tensile strength.</title>
        <authorList>
            <person name="Kono N."/>
            <person name="Nakamura H."/>
            <person name="Ohtoshi R."/>
            <person name="Tomita M."/>
            <person name="Numata K."/>
            <person name="Arakawa K."/>
        </authorList>
    </citation>
    <scope>NUCLEOTIDE SEQUENCE [LARGE SCALE GENOMIC DNA]</scope>
</reference>
<name>A0A4C1YAB7_EUMVA</name>
<accession>A0A4C1YAB7</accession>
<gene>
    <name evidence="2" type="ORF">EVAR_41134_1</name>
</gene>
<sequence length="67" mass="6954">MVARARRPPLADNNNLPRPPPAPVFLFPLRRNGFTCHTNAGPLTPIATASSALNVARPAASPLTGAA</sequence>